<dbReference type="EMBL" id="CAJNOG010000585">
    <property type="protein sequence ID" value="CAF1305503.1"/>
    <property type="molecule type" value="Genomic_DNA"/>
</dbReference>
<keyword evidence="1" id="KW-0472">Membrane</keyword>
<comment type="caution">
    <text evidence="2">The sequence shown here is derived from an EMBL/GenBank/DDBJ whole genome shotgun (WGS) entry which is preliminary data.</text>
</comment>
<evidence type="ECO:0000313" key="2">
    <source>
        <dbReference type="EMBL" id="CAF1305503.1"/>
    </source>
</evidence>
<feature type="transmembrane region" description="Helical" evidence="1">
    <location>
        <begin position="71"/>
        <end position="90"/>
    </location>
</feature>
<sequence length="91" mass="9230">MVISGASGMCAGGNTFTGILYTSGYVGSIMVGVDNDTVSLSPDSLNITVTNPTHSACSGKGYKNGTIGQQANIITLLALFLVSIVVNISTK</sequence>
<name>A0A815E5E6_9BILA</name>
<organism evidence="2 3">
    <name type="scientific">Adineta steineri</name>
    <dbReference type="NCBI Taxonomy" id="433720"/>
    <lineage>
        <taxon>Eukaryota</taxon>
        <taxon>Metazoa</taxon>
        <taxon>Spiralia</taxon>
        <taxon>Gnathifera</taxon>
        <taxon>Rotifera</taxon>
        <taxon>Eurotatoria</taxon>
        <taxon>Bdelloidea</taxon>
        <taxon>Adinetida</taxon>
        <taxon>Adinetidae</taxon>
        <taxon>Adineta</taxon>
    </lineage>
</organism>
<accession>A0A815E5E6</accession>
<dbReference type="AlphaFoldDB" id="A0A815E5E6"/>
<reference evidence="2" key="1">
    <citation type="submission" date="2021-02" db="EMBL/GenBank/DDBJ databases">
        <authorList>
            <person name="Nowell W R."/>
        </authorList>
    </citation>
    <scope>NUCLEOTIDE SEQUENCE</scope>
</reference>
<evidence type="ECO:0000256" key="1">
    <source>
        <dbReference type="SAM" id="Phobius"/>
    </source>
</evidence>
<keyword evidence="1" id="KW-1133">Transmembrane helix</keyword>
<dbReference type="Proteomes" id="UP000663845">
    <property type="component" value="Unassembled WGS sequence"/>
</dbReference>
<keyword evidence="1" id="KW-0812">Transmembrane</keyword>
<protein>
    <submittedName>
        <fullName evidence="2">Uncharacterized protein</fullName>
    </submittedName>
</protein>
<evidence type="ECO:0000313" key="3">
    <source>
        <dbReference type="Proteomes" id="UP000663845"/>
    </source>
</evidence>
<gene>
    <name evidence="2" type="ORF">JYZ213_LOCUS32556</name>
</gene>
<proteinExistence type="predicted"/>